<dbReference type="GO" id="GO:0005886">
    <property type="term" value="C:plasma membrane"/>
    <property type="evidence" value="ECO:0007669"/>
    <property type="project" value="UniProtKB-SubCell"/>
</dbReference>
<feature type="domain" description="YtkA-like" evidence="12">
    <location>
        <begin position="452"/>
        <end position="532"/>
    </location>
</feature>
<dbReference type="PANTHER" id="PTHR34820:SF4">
    <property type="entry name" value="INNER MEMBRANE PROTEIN YEBZ"/>
    <property type="match status" value="1"/>
</dbReference>
<dbReference type="GO" id="GO:0006825">
    <property type="term" value="P:copper ion transport"/>
    <property type="evidence" value="ECO:0007669"/>
    <property type="project" value="InterPro"/>
</dbReference>
<feature type="transmembrane region" description="Helical" evidence="9">
    <location>
        <begin position="295"/>
        <end position="311"/>
    </location>
</feature>
<dbReference type="InterPro" id="IPR008457">
    <property type="entry name" value="Cu-R_CopD_dom"/>
</dbReference>
<dbReference type="InterPro" id="IPR032693">
    <property type="entry name" value="YtkA-like_dom"/>
</dbReference>
<evidence type="ECO:0000256" key="5">
    <source>
        <dbReference type="ARBA" id="ARBA00022729"/>
    </source>
</evidence>
<feature type="transmembrane region" description="Helical" evidence="9">
    <location>
        <begin position="228"/>
        <end position="245"/>
    </location>
</feature>
<protein>
    <submittedName>
        <fullName evidence="13">Unannotated protein</fullName>
    </submittedName>
</protein>
<gene>
    <name evidence="13" type="ORF">UFOPK1827_00295</name>
</gene>
<dbReference type="Gene3D" id="2.60.40.1220">
    <property type="match status" value="1"/>
</dbReference>
<feature type="transmembrane region" description="Helical" evidence="9">
    <location>
        <begin position="365"/>
        <end position="382"/>
    </location>
</feature>
<evidence type="ECO:0000256" key="3">
    <source>
        <dbReference type="ARBA" id="ARBA00022692"/>
    </source>
</evidence>
<dbReference type="SUPFAM" id="SSF81296">
    <property type="entry name" value="E set domains"/>
    <property type="match status" value="1"/>
</dbReference>
<dbReference type="InterPro" id="IPR007348">
    <property type="entry name" value="CopC_dom"/>
</dbReference>
<feature type="transmembrane region" description="Helical" evidence="9">
    <location>
        <begin position="151"/>
        <end position="171"/>
    </location>
</feature>
<dbReference type="AlphaFoldDB" id="A0A6J6G6A8"/>
<feature type="transmembrane region" description="Helical" evidence="9">
    <location>
        <begin position="183"/>
        <end position="208"/>
    </location>
</feature>
<dbReference type="InterPro" id="IPR014755">
    <property type="entry name" value="Cu-Rt/internalin_Ig-like"/>
</dbReference>
<dbReference type="GO" id="GO:0005507">
    <property type="term" value="F:copper ion binding"/>
    <property type="evidence" value="ECO:0007669"/>
    <property type="project" value="InterPro"/>
</dbReference>
<dbReference type="GO" id="GO:0046688">
    <property type="term" value="P:response to copper ion"/>
    <property type="evidence" value="ECO:0007669"/>
    <property type="project" value="InterPro"/>
</dbReference>
<keyword evidence="6 9" id="KW-1133">Transmembrane helix</keyword>
<organism evidence="13">
    <name type="scientific">freshwater metagenome</name>
    <dbReference type="NCBI Taxonomy" id="449393"/>
    <lineage>
        <taxon>unclassified sequences</taxon>
        <taxon>metagenomes</taxon>
        <taxon>ecological metagenomes</taxon>
    </lineage>
</organism>
<feature type="domain" description="CopC" evidence="10">
    <location>
        <begin position="29"/>
        <end position="123"/>
    </location>
</feature>
<evidence type="ECO:0000256" key="1">
    <source>
        <dbReference type="ARBA" id="ARBA00004651"/>
    </source>
</evidence>
<keyword evidence="7" id="KW-0186">Copper</keyword>
<evidence type="ECO:0000259" key="11">
    <source>
        <dbReference type="Pfam" id="PF05425"/>
    </source>
</evidence>
<name>A0A6J6G6A8_9ZZZZ</name>
<feature type="transmembrane region" description="Helical" evidence="9">
    <location>
        <begin position="323"/>
        <end position="345"/>
    </location>
</feature>
<keyword evidence="3 9" id="KW-0812">Transmembrane</keyword>
<keyword evidence="2" id="KW-1003">Cell membrane</keyword>
<evidence type="ECO:0000256" key="2">
    <source>
        <dbReference type="ARBA" id="ARBA00022475"/>
    </source>
</evidence>
<dbReference type="EMBL" id="CAEZUO010000007">
    <property type="protein sequence ID" value="CAB4596707.1"/>
    <property type="molecule type" value="Genomic_DNA"/>
</dbReference>
<dbReference type="Pfam" id="PF05425">
    <property type="entry name" value="CopD"/>
    <property type="match status" value="1"/>
</dbReference>
<dbReference type="InterPro" id="IPR014756">
    <property type="entry name" value="Ig_E-set"/>
</dbReference>
<dbReference type="GO" id="GO:0042597">
    <property type="term" value="C:periplasmic space"/>
    <property type="evidence" value="ECO:0007669"/>
    <property type="project" value="InterPro"/>
</dbReference>
<comment type="subcellular location">
    <subcellularLocation>
        <location evidence="1">Cell membrane</location>
        <topology evidence="1">Multi-pass membrane protein</topology>
    </subcellularLocation>
</comment>
<dbReference type="Pfam" id="PF13115">
    <property type="entry name" value="YtkA"/>
    <property type="match status" value="1"/>
</dbReference>
<evidence type="ECO:0000256" key="4">
    <source>
        <dbReference type="ARBA" id="ARBA00022723"/>
    </source>
</evidence>
<keyword evidence="5" id="KW-0732">Signal</keyword>
<evidence type="ECO:0000259" key="12">
    <source>
        <dbReference type="Pfam" id="PF13115"/>
    </source>
</evidence>
<evidence type="ECO:0000256" key="8">
    <source>
        <dbReference type="ARBA" id="ARBA00023136"/>
    </source>
</evidence>
<sequence length="552" mass="57617">MSRLARQLVAALAILVGVLAFGTGIASAHATVETSSPADGQSLSTSPEEISVTFSEAVSTVSGGLSVLDADGNHVDVGKSRVTNSRTLVTELESALADGTYVVTYRVLSADGHPVNGSFLFGVGSGALDRTASPASSGDQLWEIIGGISRFIMYLAALLAAGVAFFLAFIHDHADDRWRIVPFVRIGSILALFSAIGIVMSQAALLTGKGAGAVTDTGVLRDVLNQNLGWSLALLMIGLAAVHLSTDITKKVVSQSLALYGGLAVTVSFAVWGHATELAPRAVSLVADAVHATAAALWLGGLVGLMMVLSLRKAETVRATAGIIGRFSLMAFWSVIALAIAGLTLTLTGSNASLQSILTTTWGQLVLAKIGLTLIVVIIAAWNRRTLVPSLTTPTEETTDLSVRWATLLRTVRAEALLLVVVVGLTAILVNVPPARTAVVAKADRVDITKRVDTGNVELSVDPAIVGPNTVQARYTDGTGQPLNVANSMSIEFSQPSAGLEPITRQVPASEPGVFVLQGNELSIPGTWTVTIAVRTGDFTEQRTSFEVPVRR</sequence>
<keyword evidence="8 9" id="KW-0472">Membrane</keyword>
<evidence type="ECO:0000256" key="6">
    <source>
        <dbReference type="ARBA" id="ARBA00022989"/>
    </source>
</evidence>
<feature type="domain" description="Copper resistance protein D" evidence="11">
    <location>
        <begin position="323"/>
        <end position="429"/>
    </location>
</feature>
<dbReference type="InterPro" id="IPR032694">
    <property type="entry name" value="CopC/D"/>
</dbReference>
<dbReference type="PANTHER" id="PTHR34820">
    <property type="entry name" value="INNER MEMBRANE PROTEIN YEBZ"/>
    <property type="match status" value="1"/>
</dbReference>
<feature type="transmembrane region" description="Helical" evidence="9">
    <location>
        <begin position="414"/>
        <end position="432"/>
    </location>
</feature>
<proteinExistence type="predicted"/>
<keyword evidence="4" id="KW-0479">Metal-binding</keyword>
<reference evidence="13" key="1">
    <citation type="submission" date="2020-05" db="EMBL/GenBank/DDBJ databases">
        <authorList>
            <person name="Chiriac C."/>
            <person name="Salcher M."/>
            <person name="Ghai R."/>
            <person name="Kavagutti S V."/>
        </authorList>
    </citation>
    <scope>NUCLEOTIDE SEQUENCE</scope>
</reference>
<evidence type="ECO:0000313" key="13">
    <source>
        <dbReference type="EMBL" id="CAB4596707.1"/>
    </source>
</evidence>
<evidence type="ECO:0000256" key="7">
    <source>
        <dbReference type="ARBA" id="ARBA00023008"/>
    </source>
</evidence>
<accession>A0A6J6G6A8</accession>
<evidence type="ECO:0000256" key="9">
    <source>
        <dbReference type="SAM" id="Phobius"/>
    </source>
</evidence>
<evidence type="ECO:0000259" key="10">
    <source>
        <dbReference type="Pfam" id="PF04234"/>
    </source>
</evidence>
<dbReference type="Pfam" id="PF04234">
    <property type="entry name" value="CopC"/>
    <property type="match status" value="1"/>
</dbReference>
<feature type="transmembrane region" description="Helical" evidence="9">
    <location>
        <begin position="257"/>
        <end position="275"/>
    </location>
</feature>